<protein>
    <recommendedName>
        <fullName evidence="3">Tetratricopeptide repeat protein</fullName>
    </recommendedName>
</protein>
<dbReference type="Proteomes" id="UP000655751">
    <property type="component" value="Unassembled WGS sequence"/>
</dbReference>
<dbReference type="EMBL" id="JADMLG010000004">
    <property type="protein sequence ID" value="MBH0777182.1"/>
    <property type="molecule type" value="Genomic_DNA"/>
</dbReference>
<evidence type="ECO:0000313" key="2">
    <source>
        <dbReference type="Proteomes" id="UP000655751"/>
    </source>
</evidence>
<reference evidence="1" key="1">
    <citation type="submission" date="2020-11" db="EMBL/GenBank/DDBJ databases">
        <title>Nocardia NEAU-351.nov., a novel actinomycete isolated from the cow dung.</title>
        <authorList>
            <person name="Zhang X."/>
        </authorList>
    </citation>
    <scope>NUCLEOTIDE SEQUENCE</scope>
    <source>
        <strain evidence="1">NEAU-351</strain>
    </source>
</reference>
<accession>A0A931IBK3</accession>
<sequence length="274" mass="29650">MSDTAAADRAEAAVELARQAAIHLLDDPELAERQLREALTLGARALPAEHLARLGSQLVMVISGQAGREEELADAALRAAARWDGISDADATHLTFVAARAHFRAGRHGAAAALFEQPIAAGAAPYPGTEMAVLRSQYGKSLTMVGRHREAARQFAEAARLIENRPEQVRLRAELAAAAASALDACGEDDQARVDYLRAADLWGELDRVAARARCLRSAAWLEFWGGAESGEERALTALRDLVAELERLDPSHEVTAELAHTRRQLANMRAREQ</sequence>
<comment type="caution">
    <text evidence="1">The sequence shown here is derived from an EMBL/GenBank/DDBJ whole genome shotgun (WGS) entry which is preliminary data.</text>
</comment>
<name>A0A931IBK3_9NOCA</name>
<dbReference type="InterPro" id="IPR011990">
    <property type="entry name" value="TPR-like_helical_dom_sf"/>
</dbReference>
<dbReference type="AlphaFoldDB" id="A0A931IBK3"/>
<organism evidence="1 2">
    <name type="scientific">Nocardia bovistercoris</name>
    <dbReference type="NCBI Taxonomy" id="2785916"/>
    <lineage>
        <taxon>Bacteria</taxon>
        <taxon>Bacillati</taxon>
        <taxon>Actinomycetota</taxon>
        <taxon>Actinomycetes</taxon>
        <taxon>Mycobacteriales</taxon>
        <taxon>Nocardiaceae</taxon>
        <taxon>Nocardia</taxon>
    </lineage>
</organism>
<proteinExistence type="predicted"/>
<evidence type="ECO:0000313" key="1">
    <source>
        <dbReference type="EMBL" id="MBH0777182.1"/>
    </source>
</evidence>
<evidence type="ECO:0008006" key="3">
    <source>
        <dbReference type="Google" id="ProtNLM"/>
    </source>
</evidence>
<dbReference type="SUPFAM" id="SSF48452">
    <property type="entry name" value="TPR-like"/>
    <property type="match status" value="1"/>
</dbReference>
<dbReference type="RefSeq" id="WP_196149494.1">
    <property type="nucleotide sequence ID" value="NZ_JADMLG010000004.1"/>
</dbReference>
<keyword evidence="2" id="KW-1185">Reference proteome</keyword>
<gene>
    <name evidence="1" type="ORF">IT779_12910</name>
</gene>